<name>A0ABW4ZBV3_9BACT</name>
<dbReference type="SUPFAM" id="SSF75217">
    <property type="entry name" value="alpha/beta knot"/>
    <property type="match status" value="1"/>
</dbReference>
<dbReference type="PANTHER" id="PTHR43191">
    <property type="entry name" value="RRNA METHYLTRANSFERASE 3"/>
    <property type="match status" value="1"/>
</dbReference>
<dbReference type="InterPro" id="IPR029026">
    <property type="entry name" value="tRNA_m1G_MTases_N"/>
</dbReference>
<dbReference type="Gene3D" id="3.40.1280.10">
    <property type="match status" value="1"/>
</dbReference>
<proteinExistence type="predicted"/>
<dbReference type="GO" id="GO:0032259">
    <property type="term" value="P:methylation"/>
    <property type="evidence" value="ECO:0007669"/>
    <property type="project" value="UniProtKB-KW"/>
</dbReference>
<evidence type="ECO:0000256" key="2">
    <source>
        <dbReference type="ARBA" id="ARBA00022679"/>
    </source>
</evidence>
<feature type="domain" description="tRNA/rRNA methyltransferase SpoU type" evidence="3">
    <location>
        <begin position="22"/>
        <end position="146"/>
    </location>
</feature>
<keyword evidence="1 4" id="KW-0489">Methyltransferase</keyword>
<dbReference type="CDD" id="cd18098">
    <property type="entry name" value="SpoU-like"/>
    <property type="match status" value="1"/>
</dbReference>
<dbReference type="InterPro" id="IPR029028">
    <property type="entry name" value="Alpha/beta_knot_MTases"/>
</dbReference>
<gene>
    <name evidence="4" type="ORF">ACFSW8_10695</name>
</gene>
<evidence type="ECO:0000313" key="4">
    <source>
        <dbReference type="EMBL" id="MFD2159368.1"/>
    </source>
</evidence>
<comment type="caution">
    <text evidence="4">The sequence shown here is derived from an EMBL/GenBank/DDBJ whole genome shotgun (WGS) entry which is preliminary data.</text>
</comment>
<accession>A0ABW4ZBV3</accession>
<organism evidence="4 5">
    <name type="scientific">Rubritalea tangerina</name>
    <dbReference type="NCBI Taxonomy" id="430798"/>
    <lineage>
        <taxon>Bacteria</taxon>
        <taxon>Pseudomonadati</taxon>
        <taxon>Verrucomicrobiota</taxon>
        <taxon>Verrucomicrobiia</taxon>
        <taxon>Verrucomicrobiales</taxon>
        <taxon>Rubritaleaceae</taxon>
        <taxon>Rubritalea</taxon>
    </lineage>
</organism>
<dbReference type="RefSeq" id="WP_377087715.1">
    <property type="nucleotide sequence ID" value="NZ_JBHSJL010000014.1"/>
</dbReference>
<evidence type="ECO:0000259" key="3">
    <source>
        <dbReference type="Pfam" id="PF00588"/>
    </source>
</evidence>
<keyword evidence="5" id="KW-1185">Reference proteome</keyword>
<dbReference type="PANTHER" id="PTHR43191:SF7">
    <property type="entry name" value="OBP33PEP LIKE PROTEIN"/>
    <property type="match status" value="1"/>
</dbReference>
<dbReference type="InterPro" id="IPR001537">
    <property type="entry name" value="SpoU_MeTrfase"/>
</dbReference>
<keyword evidence="2" id="KW-0808">Transferase</keyword>
<dbReference type="InterPro" id="IPR051259">
    <property type="entry name" value="rRNA_Methyltransferase"/>
</dbReference>
<reference evidence="5" key="1">
    <citation type="journal article" date="2019" name="Int. J. Syst. Evol. Microbiol.">
        <title>The Global Catalogue of Microorganisms (GCM) 10K type strain sequencing project: providing services to taxonomists for standard genome sequencing and annotation.</title>
        <authorList>
            <consortium name="The Broad Institute Genomics Platform"/>
            <consortium name="The Broad Institute Genome Sequencing Center for Infectious Disease"/>
            <person name="Wu L."/>
            <person name="Ma J."/>
        </authorList>
    </citation>
    <scope>NUCLEOTIDE SEQUENCE [LARGE SCALE GENOMIC DNA]</scope>
    <source>
        <strain evidence="5">CCUG 57942</strain>
    </source>
</reference>
<dbReference type="Pfam" id="PF00588">
    <property type="entry name" value="SpoU_methylase"/>
    <property type="match status" value="1"/>
</dbReference>
<evidence type="ECO:0000256" key="1">
    <source>
        <dbReference type="ARBA" id="ARBA00022603"/>
    </source>
</evidence>
<sequence>MARLKNNYESEGFYGIGVLYSQDAYNVGTLWRSAYILGASFIFTIDHKYKKQSSDVTKSWSKIPLFHYSSFEDFKNHLPFSTKLIGVELTDQATELKDFAHPQRAVYLLGAENTGIPPEIINECHDLISLPGAFSLNVAVTGSIVAHDRHAKIGGRLPTTGNH</sequence>
<evidence type="ECO:0000313" key="5">
    <source>
        <dbReference type="Proteomes" id="UP001597389"/>
    </source>
</evidence>
<protein>
    <submittedName>
        <fullName evidence="4">RNA methyltransferase</fullName>
    </submittedName>
</protein>
<dbReference type="Proteomes" id="UP001597389">
    <property type="component" value="Unassembled WGS sequence"/>
</dbReference>
<dbReference type="EMBL" id="JBHUJB010000044">
    <property type="protein sequence ID" value="MFD2159368.1"/>
    <property type="molecule type" value="Genomic_DNA"/>
</dbReference>
<dbReference type="GO" id="GO:0008168">
    <property type="term" value="F:methyltransferase activity"/>
    <property type="evidence" value="ECO:0007669"/>
    <property type="project" value="UniProtKB-KW"/>
</dbReference>